<evidence type="ECO:0000256" key="9">
    <source>
        <dbReference type="SAM" id="Phobius"/>
    </source>
</evidence>
<accession>A0A545UE99</accession>
<gene>
    <name evidence="11" type="primary">pqiB</name>
    <name evidence="11" type="ORF">FLL46_10400</name>
</gene>
<name>A0A545UE99_9GAMM</name>
<evidence type="ECO:0000256" key="1">
    <source>
        <dbReference type="ARBA" id="ARBA00004533"/>
    </source>
</evidence>
<reference evidence="11 12" key="1">
    <citation type="submission" date="2019-07" db="EMBL/GenBank/DDBJ databases">
        <title>Draft genome for Aliikangiella sp. M105.</title>
        <authorList>
            <person name="Wang G."/>
        </authorList>
    </citation>
    <scope>NUCLEOTIDE SEQUENCE [LARGE SCALE GENOMIC DNA]</scope>
    <source>
        <strain evidence="11 12">M105</strain>
    </source>
</reference>
<dbReference type="GO" id="GO:0005886">
    <property type="term" value="C:plasma membrane"/>
    <property type="evidence" value="ECO:0007669"/>
    <property type="project" value="UniProtKB-SubCell"/>
</dbReference>
<keyword evidence="2" id="KW-1003">Cell membrane</keyword>
<feature type="coiled-coil region" evidence="7">
    <location>
        <begin position="436"/>
        <end position="474"/>
    </location>
</feature>
<evidence type="ECO:0000256" key="7">
    <source>
        <dbReference type="SAM" id="Coils"/>
    </source>
</evidence>
<feature type="domain" description="Mce/MlaD" evidence="10">
    <location>
        <begin position="290"/>
        <end position="391"/>
    </location>
</feature>
<feature type="domain" description="Mce/MlaD" evidence="10">
    <location>
        <begin position="44"/>
        <end position="135"/>
    </location>
</feature>
<dbReference type="Pfam" id="PF02470">
    <property type="entry name" value="MlaD"/>
    <property type="match status" value="2"/>
</dbReference>
<evidence type="ECO:0000256" key="2">
    <source>
        <dbReference type="ARBA" id="ARBA00022475"/>
    </source>
</evidence>
<feature type="region of interest" description="Disordered" evidence="8">
    <location>
        <begin position="529"/>
        <end position="556"/>
    </location>
</feature>
<dbReference type="RefSeq" id="WP_142893449.1">
    <property type="nucleotide sequence ID" value="NZ_ML660163.1"/>
</dbReference>
<dbReference type="AlphaFoldDB" id="A0A545UE99"/>
<evidence type="ECO:0000313" key="12">
    <source>
        <dbReference type="Proteomes" id="UP000315439"/>
    </source>
</evidence>
<dbReference type="NCBIfam" id="NF008070">
    <property type="entry name" value="PRK10807.1"/>
    <property type="match status" value="1"/>
</dbReference>
<evidence type="ECO:0000313" key="11">
    <source>
        <dbReference type="EMBL" id="TQV87788.1"/>
    </source>
</evidence>
<comment type="subcellular location">
    <subcellularLocation>
        <location evidence="1">Cell inner membrane</location>
    </subcellularLocation>
</comment>
<proteinExistence type="predicted"/>
<evidence type="ECO:0000256" key="4">
    <source>
        <dbReference type="ARBA" id="ARBA00022692"/>
    </source>
</evidence>
<keyword evidence="6 9" id="KW-0472">Membrane</keyword>
<sequence>MLDEEEIPQAEIKPVKHVSKIWFIPIAALLIGVWMVYYTWSNQGPAIMITFETAEGLEINSTKVKLRDITIGEVIDLKLTDDFKGIEVTARLDKNTEELLKEDTSFWVAKPRIGAAGISGLNTILSGAYIELSPGTSDESRTEFVGLESPPVTPIGTPGIHITLDSDDEFAFEVGDPIIYKGLTVGRFEDVYFNFEERIVYYNAFIRAPYHELVTENTRFWNVSGVRIDLKADGITLQTGNVETLLTNGVTFGVPEGMPHGKSITERDFFTIYGSYEEANLQRFRRSVEYVVLVSDSIRGLNVGAPVEYRGVNIGRVAATNIHEADHTVLLQEDIKIPVLISMQPGRVGLPDTDDGLRGMVAQTQYWIKNGLKASLKTGNLLTGSLYVDLQHYDDSPIDEIERFMDFPIIPTVEDEFSQIAKSASVLVDNLSKLPLDELSGNANQLIAELTSTVKEFKNASKGLTQLLENTNQQDIPKQIQQALEQITLTTKDFSADSAGYEELTRSLRVLQATMHELKPVLQQLKNKPNSLIFSSEQDETIEPKKSQSETPEPSN</sequence>
<dbReference type="PANTHER" id="PTHR30462:SF2">
    <property type="entry name" value="INTERMEMBRANE TRANSPORT PROTEIN PQIB"/>
    <property type="match status" value="1"/>
</dbReference>
<keyword evidence="5 9" id="KW-1133">Transmembrane helix</keyword>
<dbReference type="Proteomes" id="UP000315439">
    <property type="component" value="Unassembled WGS sequence"/>
</dbReference>
<keyword evidence="12" id="KW-1185">Reference proteome</keyword>
<keyword evidence="4 9" id="KW-0812">Transmembrane</keyword>
<organism evidence="11 12">
    <name type="scientific">Aliikangiella coralliicola</name>
    <dbReference type="NCBI Taxonomy" id="2592383"/>
    <lineage>
        <taxon>Bacteria</taxon>
        <taxon>Pseudomonadati</taxon>
        <taxon>Pseudomonadota</taxon>
        <taxon>Gammaproteobacteria</taxon>
        <taxon>Oceanospirillales</taxon>
        <taxon>Pleioneaceae</taxon>
        <taxon>Aliikangiella</taxon>
    </lineage>
</organism>
<evidence type="ECO:0000256" key="8">
    <source>
        <dbReference type="SAM" id="MobiDB-lite"/>
    </source>
</evidence>
<dbReference type="InterPro" id="IPR051800">
    <property type="entry name" value="PqiA-PqiB_transport"/>
</dbReference>
<keyword evidence="7" id="KW-0175">Coiled coil</keyword>
<dbReference type="PANTHER" id="PTHR30462">
    <property type="entry name" value="INTERMEMBRANE TRANSPORT PROTEIN PQIB-RELATED"/>
    <property type="match status" value="1"/>
</dbReference>
<comment type="caution">
    <text evidence="11">The sequence shown here is derived from an EMBL/GenBank/DDBJ whole genome shotgun (WGS) entry which is preliminary data.</text>
</comment>
<feature type="transmembrane region" description="Helical" evidence="9">
    <location>
        <begin position="21"/>
        <end position="40"/>
    </location>
</feature>
<dbReference type="EMBL" id="VIKS01000006">
    <property type="protein sequence ID" value="TQV87788.1"/>
    <property type="molecule type" value="Genomic_DNA"/>
</dbReference>
<evidence type="ECO:0000256" key="3">
    <source>
        <dbReference type="ARBA" id="ARBA00022519"/>
    </source>
</evidence>
<keyword evidence="3" id="KW-0997">Cell inner membrane</keyword>
<evidence type="ECO:0000259" key="10">
    <source>
        <dbReference type="Pfam" id="PF02470"/>
    </source>
</evidence>
<protein>
    <submittedName>
        <fullName evidence="11">Intermembrane transport protein PqiB</fullName>
    </submittedName>
</protein>
<dbReference type="InterPro" id="IPR003399">
    <property type="entry name" value="Mce/MlaD"/>
</dbReference>
<dbReference type="OrthoDB" id="9806984at2"/>
<evidence type="ECO:0000256" key="5">
    <source>
        <dbReference type="ARBA" id="ARBA00022989"/>
    </source>
</evidence>
<evidence type="ECO:0000256" key="6">
    <source>
        <dbReference type="ARBA" id="ARBA00023136"/>
    </source>
</evidence>